<proteinExistence type="predicted"/>
<feature type="compositionally biased region" description="Basic and acidic residues" evidence="3">
    <location>
        <begin position="608"/>
        <end position="624"/>
    </location>
</feature>
<dbReference type="Pfam" id="PF25014">
    <property type="entry name" value="NET2A"/>
    <property type="match status" value="1"/>
</dbReference>
<dbReference type="PANTHER" id="PTHR31631:SF15">
    <property type="entry name" value="KINASE INTERACTING (KIP1-LIKE) FAMILY PROTEIN"/>
    <property type="match status" value="1"/>
</dbReference>
<evidence type="ECO:0000259" key="4">
    <source>
        <dbReference type="PROSITE" id="PS51774"/>
    </source>
</evidence>
<feature type="coiled-coil region" evidence="2">
    <location>
        <begin position="171"/>
        <end position="267"/>
    </location>
</feature>
<feature type="compositionally biased region" description="Basic and acidic residues" evidence="3">
    <location>
        <begin position="756"/>
        <end position="777"/>
    </location>
</feature>
<keyword evidence="5" id="KW-0808">Transferase</keyword>
<keyword evidence="8" id="KW-1185">Reference proteome</keyword>
<feature type="coiled-coil region" evidence="2">
    <location>
        <begin position="820"/>
        <end position="847"/>
    </location>
</feature>
<feature type="domain" description="NAB" evidence="4">
    <location>
        <begin position="10"/>
        <end position="90"/>
    </location>
</feature>
<feature type="region of interest" description="Disordered" evidence="3">
    <location>
        <begin position="667"/>
        <end position="691"/>
    </location>
</feature>
<dbReference type="Gramene" id="rna30033">
    <property type="protein sequence ID" value="RHN54931.1"/>
    <property type="gene ID" value="gene30033"/>
</dbReference>
<evidence type="ECO:0000313" key="5">
    <source>
        <dbReference type="EMBL" id="AES96003.1"/>
    </source>
</evidence>
<dbReference type="Pfam" id="PF24918">
    <property type="entry name" value="NET2A_C"/>
    <property type="match status" value="1"/>
</dbReference>
<feature type="compositionally biased region" description="Polar residues" evidence="3">
    <location>
        <begin position="671"/>
        <end position="691"/>
    </location>
</feature>
<dbReference type="HOGENOM" id="CLU_004324_0_0_1"/>
<dbReference type="InterPro" id="IPR056888">
    <property type="entry name" value="NET2A-D/KIP1-like_dom"/>
</dbReference>
<sequence length="1153" mass="130840">MLQRAASNAYSWWWASHVRTKQSKWMEQNLQDMEEKVQSAIKLIEEDGDSFAKRAEMYYKKRPELISFVEETYKAYRALAERYDHISKELQNANTTIASAFPDRVPFMDEEDDDGSPRTPRRIPEGFKTNIPNPPLKDLKNVVTAATKKFNAKKIASAAATSEVPKSGLSRKEALEEVSKLQKQILSLQTVKEFVKSSYDNSIARYWETEDKIKELQEKVSVLQDELGEGIVIEDDEARRLMAEAALKSCQEAIEQLQEKQERSVDETKIESKRIKDAKAKLGSLMNEFEYDQSKSKEPRVKRDVKSVEERKDLEEDEGQLTQQIQDLQLLQETVKVRFEASSNSSLAATEMAEKIDELVNKVIILETAVSSQTALVYGLRTETDELQGHIQTLEDDKESLIKDKNKLNDQLREMEQKMLAVQDLNQTVEDQNSNLQTHFTEARCNINRLSVEVQSVQPSEEVKVPDSSQIQKNSSGEADSKHEAEGKVPLNQDNVLMNDENKSEKEHTGLLEDALNSDKEQPNEEVKVAGSSEIQKNSSGQAESKHEPEGKVPLNQDNALLNDVTKSEKEQNGLLEDAINSDEKQPNEEVKVADSLEIQKNSSGQTESKHEPEGEIPLHQEDNVLLNDVKKSEKEHTGLLEDAVNSGEELNIANNIEDKVTSDTKFKVTDSPQNGVQQQPSLISQNGLDTENNLKVTSTLEMEGATAVENKPLKELTDQEKTLNLGNSDGKETVAMSTITTTENQEVGQHQTSNKADHSSSESFKKLQENDVKQDPSKTGNNLGVDHKEQETTPDDEPDWRKMFLDGMQDREKALLTEYTNTLRNYKDVKKRLAEIEDKNQDKTLDSCLQLQLNELKTSNYLKDQEIRILHQKLSLLQITMEGNEDLANSISVPPQEEHDIQQLLKIDQPASPSAIEEKFRSNMDEILEENLTFWLKFSTTYAEIQRFETTIKDLQTEVSKLEENGKSSEGSAGIKHSLKSDARPIYKHLTEIQSEITVWVEKSALMKEELQRRLSSLCLIQEEITNALKASAEDDDFRFTSYQAAKFQGEVLNMKQENNKVADELQAGLDIATSLQLEIEKALIKLNEQYELSTSKRQESGDLRQSETKARVPLRTFIFGVKPKKQSIFSYMTPRMHRKFNSASARDQSRL</sequence>
<dbReference type="Pfam" id="PF07765">
    <property type="entry name" value="KIP1"/>
    <property type="match status" value="1"/>
</dbReference>
<feature type="compositionally biased region" description="Polar residues" evidence="3">
    <location>
        <begin position="467"/>
        <end position="478"/>
    </location>
</feature>
<reference evidence="7" key="3">
    <citation type="submission" date="2015-04" db="UniProtKB">
        <authorList>
            <consortium name="EnsemblPlants"/>
        </authorList>
    </citation>
    <scope>IDENTIFICATION</scope>
    <source>
        <strain evidence="7">cv. Jemalong A17</strain>
    </source>
</reference>
<feature type="region of interest" description="Disordered" evidence="3">
    <location>
        <begin position="293"/>
        <end position="319"/>
    </location>
</feature>
<feature type="coiled-coil region" evidence="2">
    <location>
        <begin position="384"/>
        <end position="435"/>
    </location>
</feature>
<keyword evidence="1 2" id="KW-0175">Coiled coil</keyword>
<protein>
    <submittedName>
        <fullName evidence="5">Kinase interacting (KIP1-like) family protein</fullName>
    </submittedName>
</protein>
<dbReference type="OrthoDB" id="616075at2759"/>
<evidence type="ECO:0000256" key="1">
    <source>
        <dbReference type="ARBA" id="ARBA00023054"/>
    </source>
</evidence>
<evidence type="ECO:0000256" key="2">
    <source>
        <dbReference type="SAM" id="Coils"/>
    </source>
</evidence>
<feature type="compositionally biased region" description="Basic and acidic residues" evidence="3">
    <location>
        <begin position="514"/>
        <end position="528"/>
    </location>
</feature>
<dbReference type="EMBL" id="PSQE01000005">
    <property type="protein sequence ID" value="RHN54931.1"/>
    <property type="molecule type" value="Genomic_DNA"/>
</dbReference>
<feature type="compositionally biased region" description="Basic and acidic residues" evidence="3">
    <location>
        <begin position="582"/>
        <end position="595"/>
    </location>
</feature>
<evidence type="ECO:0000256" key="3">
    <source>
        <dbReference type="SAM" id="MobiDB-lite"/>
    </source>
</evidence>
<reference evidence="5 8" key="1">
    <citation type="journal article" date="2011" name="Nature">
        <title>The Medicago genome provides insight into the evolution of rhizobial symbioses.</title>
        <authorList>
            <person name="Young N.D."/>
            <person name="Debelle F."/>
            <person name="Oldroyd G.E."/>
            <person name="Geurts R."/>
            <person name="Cannon S.B."/>
            <person name="Udvardi M.K."/>
            <person name="Benedito V.A."/>
            <person name="Mayer K.F."/>
            <person name="Gouzy J."/>
            <person name="Schoof H."/>
            <person name="Van de Peer Y."/>
            <person name="Proost S."/>
            <person name="Cook D.R."/>
            <person name="Meyers B.C."/>
            <person name="Spannagl M."/>
            <person name="Cheung F."/>
            <person name="De Mita S."/>
            <person name="Krishnakumar V."/>
            <person name="Gundlach H."/>
            <person name="Zhou S."/>
            <person name="Mudge J."/>
            <person name="Bharti A.K."/>
            <person name="Murray J.D."/>
            <person name="Naoumkina M.A."/>
            <person name="Rosen B."/>
            <person name="Silverstein K.A."/>
            <person name="Tang H."/>
            <person name="Rombauts S."/>
            <person name="Zhao P.X."/>
            <person name="Zhou P."/>
            <person name="Barbe V."/>
            <person name="Bardou P."/>
            <person name="Bechner M."/>
            <person name="Bellec A."/>
            <person name="Berger A."/>
            <person name="Berges H."/>
            <person name="Bidwell S."/>
            <person name="Bisseling T."/>
            <person name="Choisne N."/>
            <person name="Couloux A."/>
            <person name="Denny R."/>
            <person name="Deshpande S."/>
            <person name="Dai X."/>
            <person name="Doyle J.J."/>
            <person name="Dudez A.M."/>
            <person name="Farmer A.D."/>
            <person name="Fouteau S."/>
            <person name="Franken C."/>
            <person name="Gibelin C."/>
            <person name="Gish J."/>
            <person name="Goldstein S."/>
            <person name="Gonzalez A.J."/>
            <person name="Green P.J."/>
            <person name="Hallab A."/>
            <person name="Hartog M."/>
            <person name="Hua A."/>
            <person name="Humphray S.J."/>
            <person name="Jeong D.H."/>
            <person name="Jing Y."/>
            <person name="Jocker A."/>
            <person name="Kenton S.M."/>
            <person name="Kim D.J."/>
            <person name="Klee K."/>
            <person name="Lai H."/>
            <person name="Lang C."/>
            <person name="Lin S."/>
            <person name="Macmil S.L."/>
            <person name="Magdelenat G."/>
            <person name="Matthews L."/>
            <person name="McCorrison J."/>
            <person name="Monaghan E.L."/>
            <person name="Mun J.H."/>
            <person name="Najar F.Z."/>
            <person name="Nicholson C."/>
            <person name="Noirot C."/>
            <person name="O'Bleness M."/>
            <person name="Paule C.R."/>
            <person name="Poulain J."/>
            <person name="Prion F."/>
            <person name="Qin B."/>
            <person name="Qu C."/>
            <person name="Retzel E.F."/>
            <person name="Riddle C."/>
            <person name="Sallet E."/>
            <person name="Samain S."/>
            <person name="Samson N."/>
            <person name="Sanders I."/>
            <person name="Saurat O."/>
            <person name="Scarpelli C."/>
            <person name="Schiex T."/>
            <person name="Segurens B."/>
            <person name="Severin A.J."/>
            <person name="Sherrier D.J."/>
            <person name="Shi R."/>
            <person name="Sims S."/>
            <person name="Singer S.R."/>
            <person name="Sinharoy S."/>
            <person name="Sterck L."/>
            <person name="Viollet A."/>
            <person name="Wang B.B."/>
            <person name="Wang K."/>
            <person name="Wang M."/>
            <person name="Wang X."/>
            <person name="Warfsmann J."/>
            <person name="Weissenbach J."/>
            <person name="White D.D."/>
            <person name="White J.D."/>
            <person name="Wiley G.B."/>
            <person name="Wincker P."/>
            <person name="Xing Y."/>
            <person name="Yang L."/>
            <person name="Yao Z."/>
            <person name="Ying F."/>
            <person name="Zhai J."/>
            <person name="Zhou L."/>
            <person name="Zuber A."/>
            <person name="Denarie J."/>
            <person name="Dixon R.A."/>
            <person name="May G.D."/>
            <person name="Schwartz D.C."/>
            <person name="Rogers J."/>
            <person name="Quetier F."/>
            <person name="Town C.D."/>
            <person name="Roe B.A."/>
        </authorList>
    </citation>
    <scope>NUCLEOTIDE SEQUENCE [LARGE SCALE GENOMIC DNA]</scope>
    <source>
        <strain evidence="5">A17</strain>
        <strain evidence="7 8">cv. Jemalong A17</strain>
    </source>
</reference>
<dbReference type="EnsemblPlants" id="AES96003">
    <property type="protein sequence ID" value="AES96003"/>
    <property type="gene ID" value="MTR_5g032060"/>
</dbReference>
<dbReference type="PROSITE" id="PS51774">
    <property type="entry name" value="NAB"/>
    <property type="match status" value="1"/>
</dbReference>
<feature type="region of interest" description="Disordered" evidence="3">
    <location>
        <begin position="457"/>
        <end position="496"/>
    </location>
</feature>
<dbReference type="GO" id="GO:0016301">
    <property type="term" value="F:kinase activity"/>
    <property type="evidence" value="ECO:0007669"/>
    <property type="project" value="UniProtKB-KW"/>
</dbReference>
<organism evidence="5 8">
    <name type="scientific">Medicago truncatula</name>
    <name type="common">Barrel medic</name>
    <name type="synonym">Medicago tribuloides</name>
    <dbReference type="NCBI Taxonomy" id="3880"/>
    <lineage>
        <taxon>Eukaryota</taxon>
        <taxon>Viridiplantae</taxon>
        <taxon>Streptophyta</taxon>
        <taxon>Embryophyta</taxon>
        <taxon>Tracheophyta</taxon>
        <taxon>Spermatophyta</taxon>
        <taxon>Magnoliopsida</taxon>
        <taxon>eudicotyledons</taxon>
        <taxon>Gunneridae</taxon>
        <taxon>Pentapetalae</taxon>
        <taxon>rosids</taxon>
        <taxon>fabids</taxon>
        <taxon>Fabales</taxon>
        <taxon>Fabaceae</taxon>
        <taxon>Papilionoideae</taxon>
        <taxon>50 kb inversion clade</taxon>
        <taxon>NPAAA clade</taxon>
        <taxon>Hologalegina</taxon>
        <taxon>IRL clade</taxon>
        <taxon>Trifolieae</taxon>
        <taxon>Medicago</taxon>
    </lineage>
</organism>
<feature type="region of interest" description="Disordered" evidence="3">
    <location>
        <begin position="704"/>
        <end position="801"/>
    </location>
</feature>
<dbReference type="eggNOG" id="ENOG502QQVH">
    <property type="taxonomic scope" value="Eukaryota"/>
</dbReference>
<dbReference type="Proteomes" id="UP000002051">
    <property type="component" value="Chromosome 5"/>
</dbReference>
<feature type="region of interest" description="Disordered" evidence="3">
    <location>
        <begin position="514"/>
        <end position="624"/>
    </location>
</feature>
<dbReference type="AlphaFoldDB" id="G7JWE2"/>
<dbReference type="InterPro" id="IPR011684">
    <property type="entry name" value="NAB"/>
</dbReference>
<dbReference type="InterPro" id="IPR056889">
    <property type="entry name" value="NET2A-D/KIP1-like_C"/>
</dbReference>
<feature type="compositionally biased region" description="Basic and acidic residues" evidence="3">
    <location>
        <begin position="293"/>
        <end position="314"/>
    </location>
</feature>
<dbReference type="OMA" id="PEEGAHF"/>
<evidence type="ECO:0000313" key="6">
    <source>
        <dbReference type="EMBL" id="RHN54931.1"/>
    </source>
</evidence>
<keyword evidence="5" id="KW-0418">Kinase</keyword>
<evidence type="ECO:0000313" key="8">
    <source>
        <dbReference type="Proteomes" id="UP000002051"/>
    </source>
</evidence>
<dbReference type="PaxDb" id="3880-AES96003"/>
<dbReference type="PANTHER" id="PTHR31631">
    <property type="entry name" value="PROTEIN NETWORKED 2D"/>
    <property type="match status" value="1"/>
</dbReference>
<reference evidence="9" key="4">
    <citation type="journal article" date="2018" name="Nat. Plants">
        <title>Whole-genome landscape of Medicago truncatula symbiotic genes.</title>
        <authorList>
            <person name="Pecrix Y."/>
            <person name="Staton S.E."/>
            <person name="Sallet E."/>
            <person name="Lelandais-Briere C."/>
            <person name="Moreau S."/>
            <person name="Carrere S."/>
            <person name="Blein T."/>
            <person name="Jardinaud M.F."/>
            <person name="Latrasse D."/>
            <person name="Zouine M."/>
            <person name="Zahm M."/>
            <person name="Kreplak J."/>
            <person name="Mayjonade B."/>
            <person name="Satge C."/>
            <person name="Perez M."/>
            <person name="Cauet S."/>
            <person name="Marande W."/>
            <person name="Chantry-Darmon C."/>
            <person name="Lopez-Roques C."/>
            <person name="Bouchez O."/>
            <person name="Berard A."/>
            <person name="Debelle F."/>
            <person name="Munos S."/>
            <person name="Bendahmane A."/>
            <person name="Berges H."/>
            <person name="Niebel A."/>
            <person name="Buitink J."/>
            <person name="Frugier F."/>
            <person name="Benhamed M."/>
            <person name="Crespi M."/>
            <person name="Gouzy J."/>
            <person name="Gamas P."/>
        </authorList>
    </citation>
    <scope>NUCLEOTIDE SEQUENCE [LARGE SCALE GENOMIC DNA]</scope>
    <source>
        <strain evidence="9">cv. Jemalong A17</strain>
    </source>
</reference>
<reference evidence="6" key="5">
    <citation type="journal article" date="2018" name="Nat. Plants">
        <title>Whole-genome landscape of Medicago truncatula symbiotic genes.</title>
        <authorList>
            <person name="Pecrix Y."/>
            <person name="Gamas P."/>
            <person name="Carrere S."/>
        </authorList>
    </citation>
    <scope>NUCLEOTIDE SEQUENCE</scope>
    <source>
        <tissue evidence="6">Leaves</tissue>
    </source>
</reference>
<dbReference type="KEGG" id="mtr:11408596"/>
<gene>
    <name evidence="7" type="primary">11408596</name>
    <name evidence="5" type="ordered locus">MTR_5g032060</name>
    <name evidence="6" type="ORF">MtrunA17_Chr5g0412211</name>
</gene>
<evidence type="ECO:0000313" key="7">
    <source>
        <dbReference type="EnsemblPlants" id="AES96003"/>
    </source>
</evidence>
<feature type="compositionally biased region" description="Basic and acidic residues" evidence="3">
    <location>
        <begin position="712"/>
        <end position="722"/>
    </location>
</feature>
<feature type="compositionally biased region" description="Polar residues" evidence="3">
    <location>
        <begin position="533"/>
        <end position="543"/>
    </location>
</feature>
<feature type="region of interest" description="Disordered" evidence="3">
    <location>
        <begin position="105"/>
        <end position="131"/>
    </location>
</feature>
<feature type="coiled-coil region" evidence="2">
    <location>
        <begin position="946"/>
        <end position="973"/>
    </location>
</feature>
<dbReference type="STRING" id="3880.G7JWE2"/>
<dbReference type="GO" id="GO:0003779">
    <property type="term" value="F:actin binding"/>
    <property type="evidence" value="ECO:0007669"/>
    <property type="project" value="InterPro"/>
</dbReference>
<name>G7JWE2_MEDTR</name>
<dbReference type="Proteomes" id="UP000265566">
    <property type="component" value="Chromosome 5"/>
</dbReference>
<evidence type="ECO:0000313" key="9">
    <source>
        <dbReference type="Proteomes" id="UP000265566"/>
    </source>
</evidence>
<reference evidence="5 8" key="2">
    <citation type="journal article" date="2014" name="BMC Genomics">
        <title>An improved genome release (version Mt4.0) for the model legume Medicago truncatula.</title>
        <authorList>
            <person name="Tang H."/>
            <person name="Krishnakumar V."/>
            <person name="Bidwell S."/>
            <person name="Rosen B."/>
            <person name="Chan A."/>
            <person name="Zhou S."/>
            <person name="Gentzbittel L."/>
            <person name="Childs K.L."/>
            <person name="Yandell M."/>
            <person name="Gundlach H."/>
            <person name="Mayer K.F."/>
            <person name="Schwartz D.C."/>
            <person name="Town C.D."/>
        </authorList>
    </citation>
    <scope>GENOME REANNOTATION</scope>
    <source>
        <strain evidence="7 8">cv. Jemalong A17</strain>
    </source>
</reference>
<feature type="compositionally biased region" description="Polar residues" evidence="3">
    <location>
        <begin position="736"/>
        <end position="755"/>
    </location>
</feature>
<accession>G7JWE2</accession>
<dbReference type="EMBL" id="CM001221">
    <property type="protein sequence ID" value="AES96003.1"/>
    <property type="molecule type" value="Genomic_DNA"/>
</dbReference>